<dbReference type="PROSITE" id="PS00330">
    <property type="entry name" value="HEMOLYSIN_CALCIUM"/>
    <property type="match status" value="2"/>
</dbReference>
<evidence type="ECO:0000256" key="6">
    <source>
        <dbReference type="ARBA" id="ARBA00022801"/>
    </source>
</evidence>
<feature type="region of interest" description="Disordered" evidence="10">
    <location>
        <begin position="413"/>
        <end position="439"/>
    </location>
</feature>
<dbReference type="EMBL" id="BAABAH010000009">
    <property type="protein sequence ID" value="GAA3823422.1"/>
    <property type="molecule type" value="Genomic_DNA"/>
</dbReference>
<evidence type="ECO:0000256" key="4">
    <source>
        <dbReference type="ARBA" id="ARBA00022651"/>
    </source>
</evidence>
<feature type="signal peptide" evidence="11">
    <location>
        <begin position="1"/>
        <end position="29"/>
    </location>
</feature>
<comment type="similarity">
    <text evidence="2">Belongs to the faeC family.</text>
</comment>
<accession>A0ABP7IPI1</accession>
<evidence type="ECO:0000256" key="3">
    <source>
        <dbReference type="ARBA" id="ARBA00022525"/>
    </source>
</evidence>
<evidence type="ECO:0000256" key="11">
    <source>
        <dbReference type="SAM" id="SignalP"/>
    </source>
</evidence>
<evidence type="ECO:0000256" key="5">
    <source>
        <dbReference type="ARBA" id="ARBA00022729"/>
    </source>
</evidence>
<evidence type="ECO:0000256" key="2">
    <source>
        <dbReference type="ARBA" id="ARBA00010278"/>
    </source>
</evidence>
<evidence type="ECO:0000256" key="9">
    <source>
        <dbReference type="ARBA" id="ARBA00025250"/>
    </source>
</evidence>
<evidence type="ECO:0000313" key="12">
    <source>
        <dbReference type="EMBL" id="GAA3823422.1"/>
    </source>
</evidence>
<comment type="function">
    <text evidence="9">Involved in degradation of plant cell walls. Hydrolyzes the feruloyl-arabinose ester bond in arabinoxylans, and the feruloyl-galactose ester bond in pectin. Active against paranitrophenyl-acetate, methyl ferulate and wheat arabinoxylan.</text>
</comment>
<evidence type="ECO:0000256" key="8">
    <source>
        <dbReference type="ARBA" id="ARBA00023326"/>
    </source>
</evidence>
<comment type="subcellular location">
    <subcellularLocation>
        <location evidence="1">Secreted</location>
    </subcellularLocation>
</comment>
<dbReference type="Gene3D" id="2.150.10.10">
    <property type="entry name" value="Serralysin-like metalloprotease, C-terminal"/>
    <property type="match status" value="1"/>
</dbReference>
<feature type="chain" id="PRO_5045477616" description="Poly(3-hydroxybutyrate) depolymerase" evidence="11">
    <location>
        <begin position="30"/>
        <end position="439"/>
    </location>
</feature>
<keyword evidence="5 11" id="KW-0732">Signal</keyword>
<evidence type="ECO:0000256" key="10">
    <source>
        <dbReference type="SAM" id="MobiDB-lite"/>
    </source>
</evidence>
<dbReference type="InterPro" id="IPR043595">
    <property type="entry name" value="FaeB/C/D"/>
</dbReference>
<organism evidence="12 13">
    <name type="scientific">Nocardioides panacisoli</name>
    <dbReference type="NCBI Taxonomy" id="627624"/>
    <lineage>
        <taxon>Bacteria</taxon>
        <taxon>Bacillati</taxon>
        <taxon>Actinomycetota</taxon>
        <taxon>Actinomycetes</taxon>
        <taxon>Propionibacteriales</taxon>
        <taxon>Nocardioidaceae</taxon>
        <taxon>Nocardioides</taxon>
    </lineage>
</organism>
<comment type="caution">
    <text evidence="12">The sequence shown here is derived from an EMBL/GenBank/DDBJ whole genome shotgun (WGS) entry which is preliminary data.</text>
</comment>
<dbReference type="RefSeq" id="WP_344776099.1">
    <property type="nucleotide sequence ID" value="NZ_BAABAH010000009.1"/>
</dbReference>
<dbReference type="SUPFAM" id="SSF53474">
    <property type="entry name" value="alpha/beta-Hydrolases"/>
    <property type="match status" value="1"/>
</dbReference>
<sequence length="439" mass="45551">MSDRPGAQRRRTTAAGLLAVILGAAALSAASPAPEAAARAGDVCGTGPATGSSQITTTDGAVHKYYWRVPSTAAPAAGRPVLIWLHGDGGTGAAMAPGFWPYADPDGAMIITPNGTDGTWNHMAGDVPGTPYDAQFLSKIIDTVDACGSVDSSKVFVGGTSRGAFMPYYLLQRASTRDRIAAVAVNAGLVYCQDQDPECDLDHPASGRFDSSARIIHLHGTNDTQVSPPPTATFHDPVDWDVDWRVFFPMDLWAQNNGCWDPNEVGGTNNGVLKETYDVAGNQAKVYDLTGNGPSCADYQLILVDHGGHVIDGQEGRIWAFLMDRPFSQPSNATCDGQPATITGTSGDDTLVGTSGPDVIAGLAGGDVIKGLGGDDHLCGGTGNDRIIGGGGADVLLGQGWWDQLVAKDGQADRRINCGGGEDPKATRDASDPKPVSCG</sequence>
<keyword evidence="4" id="KW-0858">Xylan degradation</keyword>
<feature type="compositionally biased region" description="Basic and acidic residues" evidence="10">
    <location>
        <begin position="413"/>
        <end position="432"/>
    </location>
</feature>
<keyword evidence="13" id="KW-1185">Reference proteome</keyword>
<evidence type="ECO:0000313" key="13">
    <source>
        <dbReference type="Proteomes" id="UP001501821"/>
    </source>
</evidence>
<evidence type="ECO:0000256" key="7">
    <source>
        <dbReference type="ARBA" id="ARBA00023277"/>
    </source>
</evidence>
<dbReference type="InterPro" id="IPR018511">
    <property type="entry name" value="Hemolysin-typ_Ca-bd_CS"/>
</dbReference>
<reference evidence="13" key="1">
    <citation type="journal article" date="2019" name="Int. J. Syst. Evol. Microbiol.">
        <title>The Global Catalogue of Microorganisms (GCM) 10K type strain sequencing project: providing services to taxonomists for standard genome sequencing and annotation.</title>
        <authorList>
            <consortium name="The Broad Institute Genomics Platform"/>
            <consortium name="The Broad Institute Genome Sequencing Center for Infectious Disease"/>
            <person name="Wu L."/>
            <person name="Ma J."/>
        </authorList>
    </citation>
    <scope>NUCLEOTIDE SEQUENCE [LARGE SCALE GENOMIC DNA]</scope>
    <source>
        <strain evidence="13">JCM 16953</strain>
    </source>
</reference>
<dbReference type="InterPro" id="IPR029058">
    <property type="entry name" value="AB_hydrolase_fold"/>
</dbReference>
<dbReference type="InterPro" id="IPR011049">
    <property type="entry name" value="Serralysin-like_metalloprot_C"/>
</dbReference>
<keyword evidence="3" id="KW-0964">Secreted</keyword>
<name>A0ABP7IPI1_9ACTN</name>
<keyword evidence="7" id="KW-0119">Carbohydrate metabolism</keyword>
<dbReference type="SUPFAM" id="SSF51120">
    <property type="entry name" value="beta-Roll"/>
    <property type="match status" value="1"/>
</dbReference>
<dbReference type="Gene3D" id="3.40.50.1820">
    <property type="entry name" value="alpha/beta hydrolase"/>
    <property type="match status" value="1"/>
</dbReference>
<proteinExistence type="inferred from homology"/>
<keyword evidence="8" id="KW-0624">Polysaccharide degradation</keyword>
<evidence type="ECO:0000256" key="1">
    <source>
        <dbReference type="ARBA" id="ARBA00004613"/>
    </source>
</evidence>
<dbReference type="Proteomes" id="UP001501821">
    <property type="component" value="Unassembled WGS sequence"/>
</dbReference>
<evidence type="ECO:0008006" key="14">
    <source>
        <dbReference type="Google" id="ProtNLM"/>
    </source>
</evidence>
<dbReference type="Pfam" id="PF00353">
    <property type="entry name" value="HemolysinCabind"/>
    <property type="match status" value="1"/>
</dbReference>
<protein>
    <recommendedName>
        <fullName evidence="14">Poly(3-hydroxybutyrate) depolymerase</fullName>
    </recommendedName>
</protein>
<dbReference type="PRINTS" id="PR00313">
    <property type="entry name" value="CABNDNGRPT"/>
</dbReference>
<dbReference type="PANTHER" id="PTHR38050">
    <property type="match status" value="1"/>
</dbReference>
<dbReference type="PANTHER" id="PTHR38050:SF1">
    <property type="entry name" value="FERULOYL ESTERASE C"/>
    <property type="match status" value="1"/>
</dbReference>
<gene>
    <name evidence="12" type="ORF">GCM10022242_26140</name>
</gene>
<keyword evidence="6" id="KW-0378">Hydrolase</keyword>
<dbReference type="InterPro" id="IPR001343">
    <property type="entry name" value="Hemolysn_Ca-bd"/>
</dbReference>